<reference evidence="2 3" key="1">
    <citation type="submission" date="2016-03" db="EMBL/GenBank/DDBJ databases">
        <title>The draft genome sequence of Fonsecaea nubica causative agent of cutaneous subcutaneous infection in human host.</title>
        <authorList>
            <person name="Costa F."/>
            <person name="Sybren D.H."/>
            <person name="Raittz R.T."/>
            <person name="Weiss V.A."/>
            <person name="Leao A.C."/>
            <person name="Gomes R."/>
            <person name="De Souza E.M."/>
            <person name="Pedrosa F.O."/>
            <person name="Steffens M.B."/>
            <person name="Bombassaro A."/>
            <person name="Tadra-Sfeir M.Z."/>
            <person name="Moreno L.F."/>
            <person name="Najafzadeh M.J."/>
            <person name="Felipe M.S."/>
            <person name="Teixeira M."/>
            <person name="Sun J."/>
            <person name="Xi L."/>
            <person name="Castro M.A."/>
            <person name="Vicente V.A."/>
        </authorList>
    </citation>
    <scope>NUCLEOTIDE SEQUENCE [LARGE SCALE GENOMIC DNA]</scope>
    <source>
        <strain evidence="2 3">CBS 269.64</strain>
    </source>
</reference>
<evidence type="ECO:0000313" key="2">
    <source>
        <dbReference type="EMBL" id="OAL31087.1"/>
    </source>
</evidence>
<comment type="caution">
    <text evidence="2">The sequence shown here is derived from an EMBL/GenBank/DDBJ whole genome shotgun (WGS) entry which is preliminary data.</text>
</comment>
<evidence type="ECO:0000313" key="3">
    <source>
        <dbReference type="Proteomes" id="UP000185904"/>
    </source>
</evidence>
<feature type="compositionally biased region" description="Basic and acidic residues" evidence="1">
    <location>
        <begin position="1"/>
        <end position="31"/>
    </location>
</feature>
<dbReference type="EMBL" id="LVCJ01000066">
    <property type="protein sequence ID" value="OAL31087.1"/>
    <property type="molecule type" value="Genomic_DNA"/>
</dbReference>
<accession>A0A178CNL7</accession>
<dbReference type="AlphaFoldDB" id="A0A178CNL7"/>
<proteinExistence type="predicted"/>
<dbReference type="RefSeq" id="XP_022497333.1">
    <property type="nucleotide sequence ID" value="XM_022646695.1"/>
</dbReference>
<sequence>MGKDSSDVGKEMPQDSEKSGSLLDKSEDAKTSHQPPSVEDQKPTDDEKKAVKKDKGRDQSVEPDVRAPGNGSGPSSRSGSLDDASMQIQRTTPTQSGAFGLNFGRPFFL</sequence>
<dbReference type="GeneID" id="34591822"/>
<feature type="compositionally biased region" description="Polar residues" evidence="1">
    <location>
        <begin position="86"/>
        <end position="97"/>
    </location>
</feature>
<name>A0A178CNL7_9EURO</name>
<dbReference type="Proteomes" id="UP000185904">
    <property type="component" value="Unassembled WGS sequence"/>
</dbReference>
<keyword evidence="3" id="KW-1185">Reference proteome</keyword>
<feature type="region of interest" description="Disordered" evidence="1">
    <location>
        <begin position="1"/>
        <end position="109"/>
    </location>
</feature>
<gene>
    <name evidence="2" type="ORF">AYO20_08418</name>
</gene>
<feature type="compositionally biased region" description="Basic and acidic residues" evidence="1">
    <location>
        <begin position="39"/>
        <end position="65"/>
    </location>
</feature>
<protein>
    <submittedName>
        <fullName evidence="2">Uncharacterized protein</fullName>
    </submittedName>
</protein>
<evidence type="ECO:0000256" key="1">
    <source>
        <dbReference type="SAM" id="MobiDB-lite"/>
    </source>
</evidence>
<organism evidence="2 3">
    <name type="scientific">Fonsecaea nubica</name>
    <dbReference type="NCBI Taxonomy" id="856822"/>
    <lineage>
        <taxon>Eukaryota</taxon>
        <taxon>Fungi</taxon>
        <taxon>Dikarya</taxon>
        <taxon>Ascomycota</taxon>
        <taxon>Pezizomycotina</taxon>
        <taxon>Eurotiomycetes</taxon>
        <taxon>Chaetothyriomycetidae</taxon>
        <taxon>Chaetothyriales</taxon>
        <taxon>Herpotrichiellaceae</taxon>
        <taxon>Fonsecaea</taxon>
    </lineage>
</organism>